<keyword evidence="2" id="KW-0808">Transferase</keyword>
<dbReference type="OrthoDB" id="2405412at2759"/>
<keyword evidence="4" id="KW-0418">Kinase</keyword>
<reference evidence="8 9" key="1">
    <citation type="submission" date="2014-11" db="EMBL/GenBank/DDBJ databases">
        <authorList>
            <person name="Zhu J."/>
            <person name="Qi W."/>
            <person name="Song R."/>
        </authorList>
    </citation>
    <scope>NUCLEOTIDE SEQUENCE [LARGE SCALE GENOMIC DNA]</scope>
</reference>
<dbReference type="CDD" id="cd02019">
    <property type="entry name" value="NK"/>
    <property type="match status" value="1"/>
</dbReference>
<keyword evidence="3" id="KW-0547">Nucleotide-binding</keyword>
<feature type="region of interest" description="Disordered" evidence="6">
    <location>
        <begin position="715"/>
        <end position="738"/>
    </location>
</feature>
<evidence type="ECO:0000256" key="2">
    <source>
        <dbReference type="ARBA" id="ARBA00022679"/>
    </source>
</evidence>
<dbReference type="InParanoid" id="A0A0G4F5K1"/>
<dbReference type="Proteomes" id="UP000041254">
    <property type="component" value="Unassembled WGS sequence"/>
</dbReference>
<feature type="compositionally biased region" description="Polar residues" evidence="6">
    <location>
        <begin position="343"/>
        <end position="366"/>
    </location>
</feature>
<evidence type="ECO:0000256" key="5">
    <source>
        <dbReference type="ARBA" id="ARBA00022840"/>
    </source>
</evidence>
<feature type="region of interest" description="Disordered" evidence="6">
    <location>
        <begin position="343"/>
        <end position="374"/>
    </location>
</feature>
<evidence type="ECO:0000313" key="9">
    <source>
        <dbReference type="Proteomes" id="UP000041254"/>
    </source>
</evidence>
<feature type="domain" description="Clp1 P-loop" evidence="7">
    <location>
        <begin position="358"/>
        <end position="436"/>
    </location>
</feature>
<dbReference type="GO" id="GO:0005524">
    <property type="term" value="F:ATP binding"/>
    <property type="evidence" value="ECO:0007669"/>
    <property type="project" value="UniProtKB-KW"/>
</dbReference>
<dbReference type="Pfam" id="PF16575">
    <property type="entry name" value="CLP1_P"/>
    <property type="match status" value="2"/>
</dbReference>
<dbReference type="PANTHER" id="PTHR12755:SF3">
    <property type="entry name" value="POLYNUCLEOTIDE 5'-HYDROXYL-KINASE NOL9"/>
    <property type="match status" value="1"/>
</dbReference>
<sequence>MVDNAVTIEALDPLIHLTAPPSLASIHCRTPSPHVTLIPLADRSGLYVHRAVWVKAVRGRVDVGGYRLDAREEGRYVRLGVPSWGAAYVVRALRDGDGGDDGAEGKSPGEGVLEKLRSSGVRPKVDSVLQILDPKVFPVIVSVKVCPWTSGSSGWEPYSLHDALTPLAKPMTASDPLMLSEFASGWETEREDGTGKDDPTHKWTPPVLHMSDQWNAAVEQCRSECGERLACHPPAVVVAGPKGAGKSTLCRVLTNTFLNAHPNHVVYYLESDVGQPDWGPAGLVALYKVERPALSSGHNNIHTAPHIHAVFFGAISPSRNPMHFRRAVQRCHAAYQALVQQSQLPPSTPHTPQTPAASPSDNNTDTMGMGGDAASTTTENVMRRAIDHLPGPLVVNTPGWVTGLGLELLKATISCVEPDLVVKLGMTSNLDEAADQGVGGVIDLTKKDTHVIDAPATTAATAAATMPTPAAVELRWLRFAAYFQPRFGLALSVPLKASGLDIDEMFQSPVVVKMGGGEVCGVGGVDDGAQEGPRVVSYPLEDLQLTAMWHLETSLPPQPPSLSPTLPFDLPGAVVGLCCREDPSDELICVAVGYVLGMVTSGDEPSVRVLTSASVPLSELKRVNVIVFSELQWSPTPPSTLLPKTAPHVSPHGVLRSLFPLLTADDIAVLTHDANAPARKKLRLASSGAGKGVAAPSSLCPLLPYRSGGLALEGTASGGRIRSGRSNLQRRSHGSQPA</sequence>
<feature type="compositionally biased region" description="Basic residues" evidence="6">
    <location>
        <begin position="728"/>
        <end position="738"/>
    </location>
</feature>
<organism evidence="8 9">
    <name type="scientific">Vitrella brassicaformis (strain CCMP3155)</name>
    <dbReference type="NCBI Taxonomy" id="1169540"/>
    <lineage>
        <taxon>Eukaryota</taxon>
        <taxon>Sar</taxon>
        <taxon>Alveolata</taxon>
        <taxon>Colpodellida</taxon>
        <taxon>Vitrellaceae</taxon>
        <taxon>Vitrella</taxon>
    </lineage>
</organism>
<dbReference type="Gene3D" id="3.40.50.300">
    <property type="entry name" value="P-loop containing nucleotide triphosphate hydrolases"/>
    <property type="match status" value="1"/>
</dbReference>
<evidence type="ECO:0000256" key="6">
    <source>
        <dbReference type="SAM" id="MobiDB-lite"/>
    </source>
</evidence>
<evidence type="ECO:0000313" key="8">
    <source>
        <dbReference type="EMBL" id="CEM07629.1"/>
    </source>
</evidence>
<evidence type="ECO:0000256" key="3">
    <source>
        <dbReference type="ARBA" id="ARBA00022741"/>
    </source>
</evidence>
<feature type="domain" description="Clp1 P-loop" evidence="7">
    <location>
        <begin position="240"/>
        <end position="342"/>
    </location>
</feature>
<dbReference type="GO" id="GO:0000448">
    <property type="term" value="P:cleavage in ITS2 between 5.8S rRNA and LSU-rRNA of tricistronic rRNA transcript (SSU-rRNA, 5.8S rRNA, LSU-rRNA)"/>
    <property type="evidence" value="ECO:0007669"/>
    <property type="project" value="TreeGrafter"/>
</dbReference>
<evidence type="ECO:0000256" key="4">
    <source>
        <dbReference type="ARBA" id="ARBA00022777"/>
    </source>
</evidence>
<dbReference type="AlphaFoldDB" id="A0A0G4F5K1"/>
<dbReference type="PANTHER" id="PTHR12755">
    <property type="entry name" value="CLEAVAGE/POLYADENYLATION FACTOR IA SUBUNIT CLP1P"/>
    <property type="match status" value="1"/>
</dbReference>
<keyword evidence="5" id="KW-0067">ATP-binding</keyword>
<dbReference type="GO" id="GO:0051731">
    <property type="term" value="F:polynucleotide 5'-hydroxyl-kinase activity"/>
    <property type="evidence" value="ECO:0007669"/>
    <property type="project" value="InterPro"/>
</dbReference>
<name>A0A0G4F5K1_VITBC</name>
<comment type="similarity">
    <text evidence="1">Belongs to the Clp1 family. NOL9/GRC3 subfamily.</text>
</comment>
<dbReference type="EMBL" id="CDMY01000376">
    <property type="protein sequence ID" value="CEM07629.1"/>
    <property type="molecule type" value="Genomic_DNA"/>
</dbReference>
<dbReference type="InterPro" id="IPR027417">
    <property type="entry name" value="P-loop_NTPase"/>
</dbReference>
<evidence type="ECO:0000256" key="1">
    <source>
        <dbReference type="ARBA" id="ARBA00011003"/>
    </source>
</evidence>
<dbReference type="InterPro" id="IPR045116">
    <property type="entry name" value="Clp1/Grc3"/>
</dbReference>
<dbReference type="VEuPathDB" id="CryptoDB:Vbra_14521"/>
<accession>A0A0G4F5K1</accession>
<feature type="region of interest" description="Disordered" evidence="6">
    <location>
        <begin position="187"/>
        <end position="206"/>
    </location>
</feature>
<dbReference type="GO" id="GO:0005634">
    <property type="term" value="C:nucleus"/>
    <property type="evidence" value="ECO:0007669"/>
    <property type="project" value="TreeGrafter"/>
</dbReference>
<feature type="compositionally biased region" description="Basic and acidic residues" evidence="6">
    <location>
        <begin position="187"/>
        <end position="201"/>
    </location>
</feature>
<evidence type="ECO:0000259" key="7">
    <source>
        <dbReference type="Pfam" id="PF16575"/>
    </source>
</evidence>
<proteinExistence type="inferred from homology"/>
<dbReference type="STRING" id="1169540.A0A0G4F5K1"/>
<keyword evidence="9" id="KW-1185">Reference proteome</keyword>
<gene>
    <name evidence="8" type="ORF">Vbra_14521</name>
</gene>
<protein>
    <recommendedName>
        <fullName evidence="7">Clp1 P-loop domain-containing protein</fullName>
    </recommendedName>
</protein>
<dbReference type="InterPro" id="IPR032319">
    <property type="entry name" value="CLP1_P"/>
</dbReference>